<sequence>MATTDQDPIEGVDRRLSQLEESVAKLRQSLEHWQTWEVEYEMLKEEIENADAPSPAQITEIGRDLGCSFIKAKEIEELLGKGLKTKRTANQVVDMISKRVDYVRQNISTVQKQLDTAEKKLGGASVLLEPDMENEEGLPLFDIQEELDEEGNVVSSNLVQPGKAAPEIVEALRKTGIKKSELEGEDDKKMVDNGEPAPSTSLPSSTAEPMAPNGKQPEPPTAPKSKSSKTILPKKSVSFAEDTKPGPTAKPVAPPRPVYAMPAPDPKPAASTRKSGTLETSGYNESLADYNFTRGTKVIELDDDDNVVASYPIIPQDESPESAELRRQMLQYGLSEVGAVVAEMDLERPTVDYSGDEDDDVGMYDEDDDDDDDDDYDHNEDSEDEEDEDEYGRNTRPVLTEDYKKKMLELEKKLNARMMENVGPREDVDPLVEHADDVRTLKILKDEVVDDLLNSTDSTSSEVKKKDVRFADSLDVSSVPQPVKQKPKPAKPSAAAEPTMADTIVERSGSAPAPQQPASITSKPGKISRFKSAKTASAGPPVRMLPSQPVPEPQPFPTGPLGRTLATEVVEKPFQNSDPQAPDEFDPAIVNRQIQAEYHKLRNTMINRQGGFMPTEDEKEDPLMEERNGKPRKVSRFMAARLRPDKL</sequence>
<dbReference type="InterPro" id="IPR009053">
    <property type="entry name" value="Prefoldin"/>
</dbReference>
<feature type="compositionally biased region" description="Pro residues" evidence="1">
    <location>
        <begin position="252"/>
        <end position="267"/>
    </location>
</feature>
<dbReference type="EMBL" id="MU005765">
    <property type="protein sequence ID" value="KAF2713732.1"/>
    <property type="molecule type" value="Genomic_DNA"/>
</dbReference>
<dbReference type="GO" id="GO:0000122">
    <property type="term" value="P:negative regulation of transcription by RNA polymerase II"/>
    <property type="evidence" value="ECO:0007669"/>
    <property type="project" value="TreeGrafter"/>
</dbReference>
<dbReference type="InterPro" id="IPR039553">
    <property type="entry name" value="Prefoldin-like"/>
</dbReference>
<dbReference type="PANTHER" id="PTHR15111:SF0">
    <property type="entry name" value="UNCONVENTIONAL PREFOLDIN RPB5 INTERACTOR 1"/>
    <property type="match status" value="1"/>
</dbReference>
<dbReference type="AlphaFoldDB" id="A0A6G1KMM1"/>
<dbReference type="Pfam" id="PF12927">
    <property type="entry name" value="DUF3835"/>
    <property type="match status" value="1"/>
</dbReference>
<evidence type="ECO:0000313" key="3">
    <source>
        <dbReference type="EMBL" id="KAF2713732.1"/>
    </source>
</evidence>
<dbReference type="OrthoDB" id="21413at2759"/>
<evidence type="ECO:0000313" key="4">
    <source>
        <dbReference type="Proteomes" id="UP000799428"/>
    </source>
</evidence>
<feature type="compositionally biased region" description="Polar residues" evidence="1">
    <location>
        <begin position="272"/>
        <end position="282"/>
    </location>
</feature>
<feature type="compositionally biased region" description="Basic and acidic residues" evidence="1">
    <location>
        <begin position="462"/>
        <end position="472"/>
    </location>
</feature>
<dbReference type="Proteomes" id="UP000799428">
    <property type="component" value="Unassembled WGS sequence"/>
</dbReference>
<dbReference type="GO" id="GO:0003714">
    <property type="term" value="F:transcription corepressor activity"/>
    <property type="evidence" value="ECO:0007669"/>
    <property type="project" value="TreeGrafter"/>
</dbReference>
<feature type="domain" description="DUF3835" evidence="2">
    <location>
        <begin position="565"/>
        <end position="642"/>
    </location>
</feature>
<gene>
    <name evidence="3" type="ORF">K504DRAFT_462231</name>
</gene>
<feature type="compositionally biased region" description="Acidic residues" evidence="1">
    <location>
        <begin position="354"/>
        <end position="390"/>
    </location>
</feature>
<feature type="region of interest" description="Disordered" evidence="1">
    <location>
        <begin position="179"/>
        <end position="282"/>
    </location>
</feature>
<accession>A0A6G1KMM1</accession>
<dbReference type="GO" id="GO:0003682">
    <property type="term" value="F:chromatin binding"/>
    <property type="evidence" value="ECO:0007669"/>
    <property type="project" value="TreeGrafter"/>
</dbReference>
<feature type="compositionally biased region" description="Low complexity" evidence="1">
    <location>
        <begin position="452"/>
        <end position="461"/>
    </location>
</feature>
<protein>
    <recommendedName>
        <fullName evidence="2">DUF3835 domain-containing protein</fullName>
    </recommendedName>
</protein>
<dbReference type="GO" id="GO:0019212">
    <property type="term" value="F:phosphatase inhibitor activity"/>
    <property type="evidence" value="ECO:0007669"/>
    <property type="project" value="TreeGrafter"/>
</dbReference>
<dbReference type="Pfam" id="PF13758">
    <property type="entry name" value="Prefoldin_3"/>
    <property type="match status" value="1"/>
</dbReference>
<dbReference type="InterPro" id="IPR052255">
    <property type="entry name" value="RNA_pol_II_subunit5-mediator"/>
</dbReference>
<dbReference type="Gene3D" id="1.10.287.370">
    <property type="match status" value="1"/>
</dbReference>
<feature type="compositionally biased region" description="Basic and acidic residues" evidence="1">
    <location>
        <begin position="179"/>
        <end position="192"/>
    </location>
</feature>
<feature type="region of interest" description="Disordered" evidence="1">
    <location>
        <begin position="344"/>
        <end position="398"/>
    </location>
</feature>
<name>A0A6G1KMM1_9PLEO</name>
<organism evidence="3 4">
    <name type="scientific">Pleomassaria siparia CBS 279.74</name>
    <dbReference type="NCBI Taxonomy" id="1314801"/>
    <lineage>
        <taxon>Eukaryota</taxon>
        <taxon>Fungi</taxon>
        <taxon>Dikarya</taxon>
        <taxon>Ascomycota</taxon>
        <taxon>Pezizomycotina</taxon>
        <taxon>Dothideomycetes</taxon>
        <taxon>Pleosporomycetidae</taxon>
        <taxon>Pleosporales</taxon>
        <taxon>Pleomassariaceae</taxon>
        <taxon>Pleomassaria</taxon>
    </lineage>
</organism>
<keyword evidence="4" id="KW-1185">Reference proteome</keyword>
<dbReference type="InterPro" id="IPR024325">
    <property type="entry name" value="DUF3835"/>
</dbReference>
<proteinExistence type="predicted"/>
<feature type="region of interest" description="Disordered" evidence="1">
    <location>
        <begin position="452"/>
        <end position="585"/>
    </location>
</feature>
<evidence type="ECO:0000256" key="1">
    <source>
        <dbReference type="SAM" id="MobiDB-lite"/>
    </source>
</evidence>
<dbReference type="PANTHER" id="PTHR15111">
    <property type="entry name" value="RNA POLYMERASE II SUBUNIT 5-MEDIATING PROTEIN NNX3"/>
    <property type="match status" value="1"/>
</dbReference>
<dbReference type="SUPFAM" id="SSF46579">
    <property type="entry name" value="Prefoldin"/>
    <property type="match status" value="1"/>
</dbReference>
<feature type="compositionally biased region" description="Low complexity" evidence="1">
    <location>
        <begin position="195"/>
        <end position="209"/>
    </location>
</feature>
<reference evidence="3" key="1">
    <citation type="journal article" date="2020" name="Stud. Mycol.">
        <title>101 Dothideomycetes genomes: a test case for predicting lifestyles and emergence of pathogens.</title>
        <authorList>
            <person name="Haridas S."/>
            <person name="Albert R."/>
            <person name="Binder M."/>
            <person name="Bloem J."/>
            <person name="Labutti K."/>
            <person name="Salamov A."/>
            <person name="Andreopoulos B."/>
            <person name="Baker S."/>
            <person name="Barry K."/>
            <person name="Bills G."/>
            <person name="Bluhm B."/>
            <person name="Cannon C."/>
            <person name="Castanera R."/>
            <person name="Culley D."/>
            <person name="Daum C."/>
            <person name="Ezra D."/>
            <person name="Gonzalez J."/>
            <person name="Henrissat B."/>
            <person name="Kuo A."/>
            <person name="Liang C."/>
            <person name="Lipzen A."/>
            <person name="Lutzoni F."/>
            <person name="Magnuson J."/>
            <person name="Mondo S."/>
            <person name="Nolan M."/>
            <person name="Ohm R."/>
            <person name="Pangilinan J."/>
            <person name="Park H.-J."/>
            <person name="Ramirez L."/>
            <person name="Alfaro M."/>
            <person name="Sun H."/>
            <person name="Tritt A."/>
            <person name="Yoshinaga Y."/>
            <person name="Zwiers L.-H."/>
            <person name="Turgeon B."/>
            <person name="Goodwin S."/>
            <person name="Spatafora J."/>
            <person name="Crous P."/>
            <person name="Grigoriev I."/>
        </authorList>
    </citation>
    <scope>NUCLEOTIDE SEQUENCE</scope>
    <source>
        <strain evidence="3">CBS 279.74</strain>
    </source>
</reference>
<evidence type="ECO:0000259" key="2">
    <source>
        <dbReference type="Pfam" id="PF12927"/>
    </source>
</evidence>
<feature type="region of interest" description="Disordered" evidence="1">
    <location>
        <begin position="608"/>
        <end position="632"/>
    </location>
</feature>
<feature type="compositionally biased region" description="Pro residues" evidence="1">
    <location>
        <begin position="548"/>
        <end position="558"/>
    </location>
</feature>